<comment type="similarity">
    <text evidence="4">Belongs to the peptidase T1B family.</text>
</comment>
<dbReference type="InterPro" id="IPR029055">
    <property type="entry name" value="Ntn_hydrolases_N"/>
</dbReference>
<dbReference type="FunFam" id="3.60.20.10:FF:000003">
    <property type="entry name" value="Proteasome subunit beta type-3"/>
    <property type="match status" value="1"/>
</dbReference>
<sequence length="205" mass="22680">MSIFEYNGAAVVAMAGKNCVAIGSDLRLGVQFQTLACDYKKVYPIHDHLYLGLAGLGTDTQTLFQKFKFHHNIYRLKEERDIKPSTFAQFVSSTLYSKRFGPWFVSPVIAGLEPGTWTPYLCGMDSLGAIETAPDFMVAGTAPDSLYGMCESMHKPDLEPEELFEVLSQCLLAGTDRDAISGWGAIVHVITKDQVITRTLKGRMD</sequence>
<accession>A0AAW1RNF5</accession>
<dbReference type="EMBL" id="JALJOS010000009">
    <property type="protein sequence ID" value="KAK9834701.1"/>
    <property type="molecule type" value="Genomic_DNA"/>
</dbReference>
<organism evidence="5 6">
    <name type="scientific">Apatococcus lobatus</name>
    <dbReference type="NCBI Taxonomy" id="904363"/>
    <lineage>
        <taxon>Eukaryota</taxon>
        <taxon>Viridiplantae</taxon>
        <taxon>Chlorophyta</taxon>
        <taxon>core chlorophytes</taxon>
        <taxon>Trebouxiophyceae</taxon>
        <taxon>Chlorellales</taxon>
        <taxon>Chlorellaceae</taxon>
        <taxon>Apatococcus</taxon>
    </lineage>
</organism>
<dbReference type="InterPro" id="IPR033811">
    <property type="entry name" value="Proteasome_beta_3"/>
</dbReference>
<evidence type="ECO:0000313" key="6">
    <source>
        <dbReference type="Proteomes" id="UP001438707"/>
    </source>
</evidence>
<keyword evidence="6" id="KW-1185">Reference proteome</keyword>
<dbReference type="CDD" id="cd03759">
    <property type="entry name" value="proteasome_beta_type_3"/>
    <property type="match status" value="1"/>
</dbReference>
<dbReference type="InterPro" id="IPR001353">
    <property type="entry name" value="Proteasome_sua/b"/>
</dbReference>
<evidence type="ECO:0000256" key="4">
    <source>
        <dbReference type="RuleBase" id="RU004203"/>
    </source>
</evidence>
<comment type="caution">
    <text evidence="5">The sequence shown here is derived from an EMBL/GenBank/DDBJ whole genome shotgun (WGS) entry which is preliminary data.</text>
</comment>
<dbReference type="GO" id="GO:0019774">
    <property type="term" value="C:proteasome core complex, beta-subunit complex"/>
    <property type="evidence" value="ECO:0007669"/>
    <property type="project" value="InterPro"/>
</dbReference>
<dbReference type="Gene3D" id="3.60.20.10">
    <property type="entry name" value="Glutamine Phosphoribosylpyrophosphate, subunit 1, domain 1"/>
    <property type="match status" value="1"/>
</dbReference>
<comment type="subunit">
    <text evidence="4">Component of the proteasome complex.</text>
</comment>
<proteinExistence type="inferred from homology"/>
<keyword evidence="3 4" id="KW-0539">Nucleus</keyword>
<protein>
    <recommendedName>
        <fullName evidence="4">Proteasome subunit beta</fullName>
    </recommendedName>
</protein>
<keyword evidence="1 4" id="KW-0963">Cytoplasm</keyword>
<dbReference type="InterPro" id="IPR023333">
    <property type="entry name" value="Proteasome_suB-type"/>
</dbReference>
<dbReference type="Pfam" id="PF00227">
    <property type="entry name" value="Proteasome"/>
    <property type="match status" value="1"/>
</dbReference>
<comment type="function">
    <text evidence="4">Component of the proteasome, a multicatalytic proteinase complex which is characterized by its ability to cleave peptides with Arg, Phe, Tyr, Leu, and Glu adjacent to the leaving group at neutral or slightly basic pH. The proteasome has an ATP-dependent proteolytic activity.</text>
</comment>
<dbReference type="AlphaFoldDB" id="A0AAW1RNF5"/>
<dbReference type="GO" id="GO:0043161">
    <property type="term" value="P:proteasome-mediated ubiquitin-dependent protein catabolic process"/>
    <property type="evidence" value="ECO:0007669"/>
    <property type="project" value="InterPro"/>
</dbReference>
<dbReference type="PROSITE" id="PS00854">
    <property type="entry name" value="PROTEASOME_BETA_1"/>
    <property type="match status" value="1"/>
</dbReference>
<gene>
    <name evidence="5" type="ORF">WJX74_008002</name>
</gene>
<evidence type="ECO:0000313" key="5">
    <source>
        <dbReference type="EMBL" id="KAK9834701.1"/>
    </source>
</evidence>
<name>A0AAW1RNF5_9CHLO</name>
<dbReference type="InterPro" id="IPR016050">
    <property type="entry name" value="Proteasome_bsu_CS"/>
</dbReference>
<dbReference type="PANTHER" id="PTHR32194">
    <property type="entry name" value="METALLOPROTEASE TLDD"/>
    <property type="match status" value="1"/>
</dbReference>
<dbReference type="PROSITE" id="PS51476">
    <property type="entry name" value="PROTEASOME_BETA_2"/>
    <property type="match status" value="1"/>
</dbReference>
<dbReference type="GO" id="GO:0005737">
    <property type="term" value="C:cytoplasm"/>
    <property type="evidence" value="ECO:0007669"/>
    <property type="project" value="UniProtKB-SubCell"/>
</dbReference>
<dbReference type="GO" id="GO:0005634">
    <property type="term" value="C:nucleus"/>
    <property type="evidence" value="ECO:0007669"/>
    <property type="project" value="UniProtKB-SubCell"/>
</dbReference>
<keyword evidence="2 4" id="KW-0647">Proteasome</keyword>
<dbReference type="PANTHER" id="PTHR32194:SF10">
    <property type="entry name" value="PROTEASOME SUBUNIT BETA TYPE-3"/>
    <property type="match status" value="1"/>
</dbReference>
<reference evidence="5 6" key="1">
    <citation type="journal article" date="2024" name="Nat. Commun.">
        <title>Phylogenomics reveals the evolutionary origins of lichenization in chlorophyte algae.</title>
        <authorList>
            <person name="Puginier C."/>
            <person name="Libourel C."/>
            <person name="Otte J."/>
            <person name="Skaloud P."/>
            <person name="Haon M."/>
            <person name="Grisel S."/>
            <person name="Petersen M."/>
            <person name="Berrin J.G."/>
            <person name="Delaux P.M."/>
            <person name="Dal Grande F."/>
            <person name="Keller J."/>
        </authorList>
    </citation>
    <scope>NUCLEOTIDE SEQUENCE [LARGE SCALE GENOMIC DNA]</scope>
    <source>
        <strain evidence="5 6">SAG 2145</strain>
    </source>
</reference>
<evidence type="ECO:0000256" key="1">
    <source>
        <dbReference type="ARBA" id="ARBA00022490"/>
    </source>
</evidence>
<dbReference type="Proteomes" id="UP001438707">
    <property type="component" value="Unassembled WGS sequence"/>
</dbReference>
<dbReference type="SUPFAM" id="SSF56235">
    <property type="entry name" value="N-terminal nucleophile aminohydrolases (Ntn hydrolases)"/>
    <property type="match status" value="1"/>
</dbReference>
<comment type="subcellular location">
    <subcellularLocation>
        <location evidence="4">Cytoplasm</location>
    </subcellularLocation>
    <subcellularLocation>
        <location evidence="4">Nucleus</location>
    </subcellularLocation>
</comment>
<evidence type="ECO:0000256" key="2">
    <source>
        <dbReference type="ARBA" id="ARBA00022942"/>
    </source>
</evidence>
<evidence type="ECO:0000256" key="3">
    <source>
        <dbReference type="ARBA" id="ARBA00023242"/>
    </source>
</evidence>